<name>A0A0C9M406_SPHPI</name>
<sequence length="120" mass="12761">MGNDDLGLLRPHLTPVELGRGQKLVVAGEPIEHIYFPEGGVATVVSTLPESGSTEVGIFGRDGLSGFCALMGAECSRHDTIVQVDGATGLRIDTSTLIELMEQSPPLRALLKLYVPTFIV</sequence>
<keyword evidence="3" id="KW-1185">Reference proteome</keyword>
<feature type="domain" description="Cyclic nucleotide-binding" evidence="1">
    <location>
        <begin position="1"/>
        <end position="101"/>
    </location>
</feature>
<dbReference type="InterPro" id="IPR000595">
    <property type="entry name" value="cNMP-bd_dom"/>
</dbReference>
<dbReference type="Pfam" id="PF00027">
    <property type="entry name" value="cNMP_binding"/>
    <property type="match status" value="1"/>
</dbReference>
<dbReference type="Proteomes" id="UP000032025">
    <property type="component" value="Unassembled WGS sequence"/>
</dbReference>
<evidence type="ECO:0000313" key="3">
    <source>
        <dbReference type="Proteomes" id="UP000032025"/>
    </source>
</evidence>
<dbReference type="SUPFAM" id="SSF51206">
    <property type="entry name" value="cAMP-binding domain-like"/>
    <property type="match status" value="1"/>
</dbReference>
<dbReference type="Gene3D" id="2.60.120.10">
    <property type="entry name" value="Jelly Rolls"/>
    <property type="match status" value="1"/>
</dbReference>
<evidence type="ECO:0000313" key="2">
    <source>
        <dbReference type="EMBL" id="GAN14685.1"/>
    </source>
</evidence>
<dbReference type="AlphaFoldDB" id="A0A0C9M406"/>
<gene>
    <name evidence="2" type="ORF">SP6_43_01840</name>
</gene>
<dbReference type="EMBL" id="BBJS01000043">
    <property type="protein sequence ID" value="GAN14685.1"/>
    <property type="molecule type" value="Genomic_DNA"/>
</dbReference>
<dbReference type="RefSeq" id="WP_050794223.1">
    <property type="nucleotide sequence ID" value="NZ_BBJS01000043.1"/>
</dbReference>
<dbReference type="InterPro" id="IPR014710">
    <property type="entry name" value="RmlC-like_jellyroll"/>
</dbReference>
<protein>
    <submittedName>
        <fullName evidence="2">DNA, contig: SP643</fullName>
    </submittedName>
</protein>
<dbReference type="GeneID" id="78525665"/>
<dbReference type="InterPro" id="IPR018490">
    <property type="entry name" value="cNMP-bd_dom_sf"/>
</dbReference>
<proteinExistence type="predicted"/>
<reference evidence="2 3" key="1">
    <citation type="submission" date="2014-08" db="EMBL/GenBank/DDBJ databases">
        <title>Whole genome shotgun sequence of Sphingomonas paucimobilis NBRC 13935.</title>
        <authorList>
            <person name="Hosoyama A."/>
            <person name="Hashimoto M."/>
            <person name="Hosoyama Y."/>
            <person name="Noguchi M."/>
            <person name="Uohara A."/>
            <person name="Ohji S."/>
            <person name="Katano-Makiyama Y."/>
            <person name="Ichikawa N."/>
            <person name="Kimura A."/>
            <person name="Yamazoe A."/>
            <person name="Fujita N."/>
        </authorList>
    </citation>
    <scope>NUCLEOTIDE SEQUENCE [LARGE SCALE GENOMIC DNA]</scope>
    <source>
        <strain evidence="2 3">NBRC 13935</strain>
    </source>
</reference>
<evidence type="ECO:0000259" key="1">
    <source>
        <dbReference type="PROSITE" id="PS50042"/>
    </source>
</evidence>
<accession>A0A0C9M406</accession>
<dbReference type="PROSITE" id="PS50042">
    <property type="entry name" value="CNMP_BINDING_3"/>
    <property type="match status" value="1"/>
</dbReference>
<comment type="caution">
    <text evidence="2">The sequence shown here is derived from an EMBL/GenBank/DDBJ whole genome shotgun (WGS) entry which is preliminary data.</text>
</comment>
<organism evidence="2 3">
    <name type="scientific">Sphingomonas paucimobilis NBRC 13935</name>
    <dbReference type="NCBI Taxonomy" id="1219050"/>
    <lineage>
        <taxon>Bacteria</taxon>
        <taxon>Pseudomonadati</taxon>
        <taxon>Pseudomonadota</taxon>
        <taxon>Alphaproteobacteria</taxon>
        <taxon>Sphingomonadales</taxon>
        <taxon>Sphingomonadaceae</taxon>
        <taxon>Sphingomonas</taxon>
    </lineage>
</organism>
<dbReference type="CDD" id="cd00038">
    <property type="entry name" value="CAP_ED"/>
    <property type="match status" value="1"/>
</dbReference>